<dbReference type="PANTHER" id="PTHR46558">
    <property type="entry name" value="TRACRIPTIONAL REGULATORY PROTEIN-RELATED-RELATED"/>
    <property type="match status" value="1"/>
</dbReference>
<evidence type="ECO:0000259" key="2">
    <source>
        <dbReference type="SMART" id="SM00530"/>
    </source>
</evidence>
<evidence type="ECO:0000256" key="1">
    <source>
        <dbReference type="ARBA" id="ARBA00023125"/>
    </source>
</evidence>
<dbReference type="CDD" id="cd00093">
    <property type="entry name" value="HTH_XRE"/>
    <property type="match status" value="1"/>
</dbReference>
<dbReference type="RefSeq" id="WP_248435535.1">
    <property type="nucleotide sequence ID" value="NZ_CP096205.1"/>
</dbReference>
<feature type="domain" description="HTH cro/C1-type" evidence="2">
    <location>
        <begin position="14"/>
        <end position="69"/>
    </location>
</feature>
<dbReference type="InterPro" id="IPR010982">
    <property type="entry name" value="Lambda_DNA-bd_dom_sf"/>
</dbReference>
<proteinExistence type="predicted"/>
<accession>A0ABY4KH18</accession>
<evidence type="ECO:0000313" key="4">
    <source>
        <dbReference type="Proteomes" id="UP000830583"/>
    </source>
</evidence>
<sequence>MSNKIIKLMNVGTKIRKLRIKNKMSQEELADNLQIAQTSVSNFEVGKTIPDFIVMQKICEVFNVGFDYFLDSDKEKFIFKKNENNNIIVGKIEVLNNSMPEGILENMIKRIEQLEKRLNLEN</sequence>
<dbReference type="Gene3D" id="1.10.260.40">
    <property type="entry name" value="lambda repressor-like DNA-binding domains"/>
    <property type="match status" value="1"/>
</dbReference>
<reference evidence="3" key="1">
    <citation type="submission" date="2022-04" db="EMBL/GenBank/DDBJ databases">
        <title>Consumption of N2O by Flavobacterium azooxidireducens sp. nov. isolated from Decomposing Leaf Litter of Phragmites australis (Cav.).</title>
        <authorList>
            <person name="Behrendt U."/>
            <person name="Spanner T."/>
            <person name="Augustin J."/>
            <person name="Horn M.A."/>
            <person name="Kolb S."/>
            <person name="Ulrich A."/>
        </authorList>
    </citation>
    <scope>NUCLEOTIDE SEQUENCE</scope>
    <source>
        <strain evidence="3">IGB 4-14</strain>
    </source>
</reference>
<dbReference type="InterPro" id="IPR001387">
    <property type="entry name" value="Cro/C1-type_HTH"/>
</dbReference>
<protein>
    <submittedName>
        <fullName evidence="3">Helix-turn-helix domain-containing protein</fullName>
    </submittedName>
</protein>
<evidence type="ECO:0000313" key="3">
    <source>
        <dbReference type="EMBL" id="UPQ79969.1"/>
    </source>
</evidence>
<keyword evidence="1" id="KW-0238">DNA-binding</keyword>
<organism evidence="3 4">
    <name type="scientific">Flavobacterium azooxidireducens</name>
    <dbReference type="NCBI Taxonomy" id="1871076"/>
    <lineage>
        <taxon>Bacteria</taxon>
        <taxon>Pseudomonadati</taxon>
        <taxon>Bacteroidota</taxon>
        <taxon>Flavobacteriia</taxon>
        <taxon>Flavobacteriales</taxon>
        <taxon>Flavobacteriaceae</taxon>
        <taxon>Flavobacterium</taxon>
    </lineage>
</organism>
<dbReference type="PANTHER" id="PTHR46558:SF11">
    <property type="entry name" value="HTH-TYPE TRANSCRIPTIONAL REGULATOR XRE"/>
    <property type="match status" value="1"/>
</dbReference>
<dbReference type="EMBL" id="CP096205">
    <property type="protein sequence ID" value="UPQ79969.1"/>
    <property type="molecule type" value="Genomic_DNA"/>
</dbReference>
<dbReference type="SUPFAM" id="SSF47413">
    <property type="entry name" value="lambda repressor-like DNA-binding domains"/>
    <property type="match status" value="1"/>
</dbReference>
<gene>
    <name evidence="3" type="ORF">M0M57_03825</name>
</gene>
<name>A0ABY4KH18_9FLAO</name>
<dbReference type="SMART" id="SM00530">
    <property type="entry name" value="HTH_XRE"/>
    <property type="match status" value="1"/>
</dbReference>
<keyword evidence="4" id="KW-1185">Reference proteome</keyword>
<dbReference type="Proteomes" id="UP000830583">
    <property type="component" value="Chromosome"/>
</dbReference>
<dbReference type="Pfam" id="PF01381">
    <property type="entry name" value="HTH_3"/>
    <property type="match status" value="1"/>
</dbReference>